<sequence>MSGQSAFWRNCATLLLLLFVTPWCASVPIQGVVQEALRNGPLHQGHFSGFAFELVLSRLSMIDQSIMQLRHDVRSLQERDQLADNITRLEQRLDTVEARLLETNALGVQIGDQQTRINSLSADLLSISNRQSQLETTIASFGQRHHGRRPHHHHGHRG</sequence>
<dbReference type="AlphaFoldDB" id="A0A182FYR6"/>
<reference evidence="1 2" key="1">
    <citation type="journal article" date="2017" name="G3 (Bethesda)">
        <title>The Physical Genome Mapping of Anopheles albimanus Corrected Scaffold Misassemblies and Identified Interarm Rearrangements in Genus Anopheles.</title>
        <authorList>
            <person name="Artemov G.N."/>
            <person name="Peery A.N."/>
            <person name="Jiang X."/>
            <person name="Tu Z."/>
            <person name="Stegniy V.N."/>
            <person name="Sharakhova M.V."/>
            <person name="Sharakhov I.V."/>
        </authorList>
    </citation>
    <scope>NUCLEOTIDE SEQUENCE [LARGE SCALE GENOMIC DNA]</scope>
    <source>
        <strain evidence="1 2">ALBI9_A</strain>
    </source>
</reference>
<reference evidence="1" key="2">
    <citation type="submission" date="2022-08" db="UniProtKB">
        <authorList>
            <consortium name="EnsemblMetazoa"/>
        </authorList>
    </citation>
    <scope>IDENTIFICATION</scope>
    <source>
        <strain evidence="1">STECLA/ALBI9_A</strain>
    </source>
</reference>
<accession>A0A182FYR6</accession>
<dbReference type="Proteomes" id="UP000069272">
    <property type="component" value="Chromosome 2L"/>
</dbReference>
<dbReference type="EnsemblMetazoa" id="AALB014748-RA">
    <property type="protein sequence ID" value="AALB014748-PA"/>
    <property type="gene ID" value="AALB014748"/>
</dbReference>
<evidence type="ECO:0000313" key="2">
    <source>
        <dbReference type="Proteomes" id="UP000069272"/>
    </source>
</evidence>
<proteinExistence type="predicted"/>
<organism evidence="1 2">
    <name type="scientific">Anopheles albimanus</name>
    <name type="common">New world malaria mosquito</name>
    <dbReference type="NCBI Taxonomy" id="7167"/>
    <lineage>
        <taxon>Eukaryota</taxon>
        <taxon>Metazoa</taxon>
        <taxon>Ecdysozoa</taxon>
        <taxon>Arthropoda</taxon>
        <taxon>Hexapoda</taxon>
        <taxon>Insecta</taxon>
        <taxon>Pterygota</taxon>
        <taxon>Neoptera</taxon>
        <taxon>Endopterygota</taxon>
        <taxon>Diptera</taxon>
        <taxon>Nematocera</taxon>
        <taxon>Culicoidea</taxon>
        <taxon>Culicidae</taxon>
        <taxon>Anophelinae</taxon>
        <taxon>Anopheles</taxon>
    </lineage>
</organism>
<dbReference type="VEuPathDB" id="VectorBase:AALB014748"/>
<protein>
    <submittedName>
        <fullName evidence="1">Uncharacterized protein</fullName>
    </submittedName>
</protein>
<keyword evidence="2" id="KW-1185">Reference proteome</keyword>
<name>A0A182FYR6_ANOAL</name>
<evidence type="ECO:0000313" key="1">
    <source>
        <dbReference type="EnsemblMetazoa" id="AALB014748-PA"/>
    </source>
</evidence>